<dbReference type="NCBIfam" id="TIGR00756">
    <property type="entry name" value="PPR"/>
    <property type="match status" value="10"/>
</dbReference>
<keyword evidence="2" id="KW-0677">Repeat</keyword>
<dbReference type="InterPro" id="IPR046960">
    <property type="entry name" value="PPR_At4g14850-like_plant"/>
</dbReference>
<feature type="repeat" description="PPR" evidence="3">
    <location>
        <begin position="104"/>
        <end position="138"/>
    </location>
</feature>
<dbReference type="FunFam" id="1.25.40.10:FF:000285">
    <property type="entry name" value="Pentatricopeptide repeat-containing protein, chloroplastic"/>
    <property type="match status" value="1"/>
</dbReference>
<feature type="repeat" description="PPR" evidence="3">
    <location>
        <begin position="306"/>
        <end position="336"/>
    </location>
</feature>
<feature type="repeat" description="PPR" evidence="3">
    <location>
        <begin position="438"/>
        <end position="468"/>
    </location>
</feature>
<comment type="similarity">
    <text evidence="1">Belongs to the PPR family. PCMP-H subfamily.</text>
</comment>
<gene>
    <name evidence="4" type="ORF">KI387_041319</name>
</gene>
<organism evidence="4 5">
    <name type="scientific">Taxus chinensis</name>
    <name type="common">Chinese yew</name>
    <name type="synonym">Taxus wallichiana var. chinensis</name>
    <dbReference type="NCBI Taxonomy" id="29808"/>
    <lineage>
        <taxon>Eukaryota</taxon>
        <taxon>Viridiplantae</taxon>
        <taxon>Streptophyta</taxon>
        <taxon>Embryophyta</taxon>
        <taxon>Tracheophyta</taxon>
        <taxon>Spermatophyta</taxon>
        <taxon>Pinopsida</taxon>
        <taxon>Pinidae</taxon>
        <taxon>Conifers II</taxon>
        <taxon>Cupressales</taxon>
        <taxon>Taxaceae</taxon>
        <taxon>Taxus</taxon>
    </lineage>
</organism>
<keyword evidence="5" id="KW-1185">Reference proteome</keyword>
<feature type="repeat" description="PPR" evidence="3">
    <location>
        <begin position="569"/>
        <end position="603"/>
    </location>
</feature>
<dbReference type="InterPro" id="IPR011990">
    <property type="entry name" value="TPR-like_helical_dom_sf"/>
</dbReference>
<dbReference type="GO" id="GO:0003723">
    <property type="term" value="F:RNA binding"/>
    <property type="evidence" value="ECO:0007669"/>
    <property type="project" value="InterPro"/>
</dbReference>
<name>A0AA38C6L1_TAXCH</name>
<feature type="repeat" description="PPR" evidence="3">
    <location>
        <begin position="205"/>
        <end position="235"/>
    </location>
</feature>
<feature type="repeat" description="PPR" evidence="3">
    <location>
        <begin position="174"/>
        <end position="204"/>
    </location>
</feature>
<dbReference type="SUPFAM" id="SSF48452">
    <property type="entry name" value="TPR-like"/>
    <property type="match status" value="2"/>
</dbReference>
<dbReference type="Gene3D" id="1.25.40.10">
    <property type="entry name" value="Tetratricopeptide repeat domain"/>
    <property type="match status" value="6"/>
</dbReference>
<evidence type="ECO:0000256" key="3">
    <source>
        <dbReference type="PROSITE-ProRule" id="PRU00708"/>
    </source>
</evidence>
<dbReference type="Pfam" id="PF12854">
    <property type="entry name" value="PPR_1"/>
    <property type="match status" value="3"/>
</dbReference>
<feature type="repeat" description="PPR" evidence="3">
    <location>
        <begin position="337"/>
        <end position="371"/>
    </location>
</feature>
<dbReference type="EMBL" id="JAHRHJ020001098">
    <property type="protein sequence ID" value="KAH9293476.1"/>
    <property type="molecule type" value="Genomic_DNA"/>
</dbReference>
<dbReference type="PANTHER" id="PTHR47926">
    <property type="entry name" value="PENTATRICOPEPTIDE REPEAT-CONTAINING PROTEIN"/>
    <property type="match status" value="1"/>
</dbReference>
<evidence type="ECO:0000313" key="4">
    <source>
        <dbReference type="EMBL" id="KAH9293476.1"/>
    </source>
</evidence>
<dbReference type="OMA" id="VCANMAS"/>
<evidence type="ECO:0000256" key="1">
    <source>
        <dbReference type="ARBA" id="ARBA00006643"/>
    </source>
</evidence>
<dbReference type="FunFam" id="1.25.40.10:FF:000348">
    <property type="entry name" value="Pentatricopeptide repeat-containing protein chloroplastic"/>
    <property type="match status" value="2"/>
</dbReference>
<proteinExistence type="inferred from homology"/>
<feature type="repeat" description="PPR" evidence="3">
    <location>
        <begin position="469"/>
        <end position="503"/>
    </location>
</feature>
<feature type="repeat" description="PPR" evidence="3">
    <location>
        <begin position="504"/>
        <end position="538"/>
    </location>
</feature>
<reference evidence="4 5" key="1">
    <citation type="journal article" date="2021" name="Nat. Plants">
        <title>The Taxus genome provides insights into paclitaxel biosynthesis.</title>
        <authorList>
            <person name="Xiong X."/>
            <person name="Gou J."/>
            <person name="Liao Q."/>
            <person name="Li Y."/>
            <person name="Zhou Q."/>
            <person name="Bi G."/>
            <person name="Li C."/>
            <person name="Du R."/>
            <person name="Wang X."/>
            <person name="Sun T."/>
            <person name="Guo L."/>
            <person name="Liang H."/>
            <person name="Lu P."/>
            <person name="Wu Y."/>
            <person name="Zhang Z."/>
            <person name="Ro D.K."/>
            <person name="Shang Y."/>
            <person name="Huang S."/>
            <person name="Yan J."/>
        </authorList>
    </citation>
    <scope>NUCLEOTIDE SEQUENCE [LARGE SCALE GENOMIC DNA]</scope>
    <source>
        <strain evidence="4">Ta-2019</strain>
    </source>
</reference>
<evidence type="ECO:0000256" key="2">
    <source>
        <dbReference type="ARBA" id="ARBA00022737"/>
    </source>
</evidence>
<comment type="caution">
    <text evidence="4">The sequence shown here is derived from an EMBL/GenBank/DDBJ whole genome shotgun (WGS) entry which is preliminary data.</text>
</comment>
<dbReference type="FunFam" id="1.25.40.10:FF:000090">
    <property type="entry name" value="Pentatricopeptide repeat-containing protein, chloroplastic"/>
    <property type="match status" value="1"/>
</dbReference>
<dbReference type="Pfam" id="PF13041">
    <property type="entry name" value="PPR_2"/>
    <property type="match status" value="5"/>
</dbReference>
<feature type="repeat" description="PPR" evidence="3">
    <location>
        <begin position="236"/>
        <end position="270"/>
    </location>
</feature>
<protein>
    <recommendedName>
        <fullName evidence="6">Pentatricopeptide repeat-containing protein</fullName>
    </recommendedName>
</protein>
<accession>A0AA38C6L1</accession>
<dbReference type="AlphaFoldDB" id="A0AA38C6L1"/>
<dbReference type="Pfam" id="PF01535">
    <property type="entry name" value="PPR"/>
    <property type="match status" value="3"/>
</dbReference>
<evidence type="ECO:0008006" key="6">
    <source>
        <dbReference type="Google" id="ProtNLM"/>
    </source>
</evidence>
<feature type="repeat" description="PPR" evidence="3">
    <location>
        <begin position="372"/>
        <end position="406"/>
    </location>
</feature>
<feature type="repeat" description="PPR" evidence="3">
    <location>
        <begin position="407"/>
        <end position="437"/>
    </location>
</feature>
<dbReference type="InterPro" id="IPR002885">
    <property type="entry name" value="PPR_rpt"/>
</dbReference>
<sequence length="842" mass="94310">MQSISHLNQTLRILCTQGHLKEAIHILLTIHNPTVDFSTYILLLRACTAKNALSEGKQIHSRLNDSGLTFASNTLLPNTLIHMYDKCGSLMDARKVFNLMTEPNIFSWNMIIAAYRRHGFTQQAFTLFCQMQQTAVQPDEFTFSTILPVCANMASVKHGSQIHGKIIRCKYQFHDIVMNTLIDMYSKCGRIDNARELFDEMLNTNGVSWNAMITGFAQSGFLDEALRLFEKMSHKNVVSWTAIISGYAQNGFVEKALEIAKRMQLAGVKPDSLTFASILPVCTTMGALEKGIEIHQKLIETRFLTNVVVMTALIDMYAKCGRMEKAHKLFDEMPQRNVVSWTAIIAGYAQNGQVGKALDILNQMQLAGTKPSSSTFVSILPACAKMGALEEGMDIHQKIIENGYLSDVVVVTSLIDMYAKCGSMHEAQELFNKMQNADVISWNTMIAGYAQNGVLDEALSLFKEMPHRNTVSWNAIIAGYAQNGLVEKAVEIFKKMQWTDINPDKSTFASILPVCAKMGALEQGMELHQKIIQSGFLSDVVVTALIDMYSKCGSIKNAHALFEKMKPPDVASWNAMVAGYAMHGHSKDALKIFELMKHTGTNPNHVSFVCILFACSHAGLVDDSCRYFNQMTHSYCIRPTIDHYVCMVDLLGRAGCFEEALNFIIKMPIKPDSVVWLSLLGACRSHKNMQLGDFVASLLFQLDPTDAAPYVILSNIYARASRWTEAQKKTDHSHKHEIHASLEKLSWKMKTIEYIPDTRPVLNDVEEEKEFLVDHHGEKLGMAFGLLNTPGEQLLQLSITFQYVVIATLQPSMVPRLFREMHPVSIISDMDNDHVEIIGDDK</sequence>
<dbReference type="Proteomes" id="UP000824469">
    <property type="component" value="Unassembled WGS sequence"/>
</dbReference>
<evidence type="ECO:0000313" key="5">
    <source>
        <dbReference type="Proteomes" id="UP000824469"/>
    </source>
</evidence>
<dbReference type="GO" id="GO:0009451">
    <property type="term" value="P:RNA modification"/>
    <property type="evidence" value="ECO:0007669"/>
    <property type="project" value="InterPro"/>
</dbReference>
<dbReference type="PROSITE" id="PS51375">
    <property type="entry name" value="PPR"/>
    <property type="match status" value="12"/>
</dbReference>
<dbReference type="FunFam" id="1.25.40.10:FF:000333">
    <property type="entry name" value="Pentatricopeptide repeat-containing protein"/>
    <property type="match status" value="1"/>
</dbReference>